<dbReference type="GO" id="GO:0004805">
    <property type="term" value="F:trehalose-phosphatase activity"/>
    <property type="evidence" value="ECO:0007669"/>
    <property type="project" value="UniProtKB-EC"/>
</dbReference>
<comment type="pathway">
    <text evidence="2">Glycan biosynthesis; trehalose biosynthesis.</text>
</comment>
<dbReference type="KEGG" id="dcb:C3Y92_02540"/>
<comment type="catalytic activity">
    <reaction evidence="2">
        <text>alpha,alpha-trehalose 6-phosphate + H2O = alpha,alpha-trehalose + phosphate</text>
        <dbReference type="Rhea" id="RHEA:23420"/>
        <dbReference type="ChEBI" id="CHEBI:15377"/>
        <dbReference type="ChEBI" id="CHEBI:16551"/>
        <dbReference type="ChEBI" id="CHEBI:43474"/>
        <dbReference type="ChEBI" id="CHEBI:58429"/>
        <dbReference type="EC" id="3.1.3.12"/>
    </reaction>
</comment>
<dbReference type="PANTHER" id="PTHR43768">
    <property type="entry name" value="TREHALOSE 6-PHOSPHATE PHOSPHATASE"/>
    <property type="match status" value="1"/>
</dbReference>
<evidence type="ECO:0000313" key="3">
    <source>
        <dbReference type="EMBL" id="QAZ66174.1"/>
    </source>
</evidence>
<evidence type="ECO:0000313" key="4">
    <source>
        <dbReference type="Proteomes" id="UP000293296"/>
    </source>
</evidence>
<dbReference type="Proteomes" id="UP000293296">
    <property type="component" value="Chromosome"/>
</dbReference>
<dbReference type="AlphaFoldDB" id="A0A4P6HIG5"/>
<comment type="similarity">
    <text evidence="2">Belongs to the trehalose phosphatase family.</text>
</comment>
<keyword evidence="2" id="KW-0460">Magnesium</keyword>
<dbReference type="UniPathway" id="UPA00299"/>
<reference evidence="3 4" key="1">
    <citation type="submission" date="2018-02" db="EMBL/GenBank/DDBJ databases">
        <title>Genome sequence of Desulfovibrio carbinolicus DSM 3852.</title>
        <authorList>
            <person name="Wilbanks E."/>
            <person name="Skennerton C.T."/>
            <person name="Orphan V.J."/>
        </authorList>
    </citation>
    <scope>NUCLEOTIDE SEQUENCE [LARGE SCALE GENOMIC DNA]</scope>
    <source>
        <strain evidence="3 4">DSM 3852</strain>
    </source>
</reference>
<sequence>MRSGRNLPGLDALLADPALAAVLSGRRDGLLLLDYDGTLAPFTPRRDEARPYPGVVEILARLPEAGSGRFAVVTGRPAATAAAFLAPARPSTVWGCHGAQRLGPGQPVTQPATAPATQAALVRAMALALPVAGREALESKPAGLALHWRGLPAAARQALAERIGPAWAELAQITGLALHPFDGGLELRLPGFHKGLAVEALTRENPQTVLVYVGDDLTDEDAFQALGPNDAGVLAGRPDRPSAARYALTPPEELLRFLSAWADAAASRQPQPGRSHAQ</sequence>
<evidence type="ECO:0000256" key="2">
    <source>
        <dbReference type="RuleBase" id="RU361117"/>
    </source>
</evidence>
<dbReference type="GO" id="GO:0046872">
    <property type="term" value="F:metal ion binding"/>
    <property type="evidence" value="ECO:0007669"/>
    <property type="project" value="UniProtKB-KW"/>
</dbReference>
<name>A0A4P6HIG5_9BACT</name>
<evidence type="ECO:0000256" key="1">
    <source>
        <dbReference type="ARBA" id="ARBA00022801"/>
    </source>
</evidence>
<dbReference type="EC" id="3.1.3.12" evidence="2"/>
<proteinExistence type="inferred from homology"/>
<dbReference type="InterPro" id="IPR003337">
    <property type="entry name" value="Trehalose_PPase"/>
</dbReference>
<dbReference type="Gene3D" id="3.40.50.1000">
    <property type="entry name" value="HAD superfamily/HAD-like"/>
    <property type="match status" value="2"/>
</dbReference>
<keyword evidence="2" id="KW-0479">Metal-binding</keyword>
<keyword evidence="1 2" id="KW-0378">Hydrolase</keyword>
<dbReference type="InterPro" id="IPR044651">
    <property type="entry name" value="OTSB-like"/>
</dbReference>
<dbReference type="InterPro" id="IPR023214">
    <property type="entry name" value="HAD_sf"/>
</dbReference>
<dbReference type="InterPro" id="IPR036412">
    <property type="entry name" value="HAD-like_sf"/>
</dbReference>
<gene>
    <name evidence="3" type="primary">otsB</name>
    <name evidence="3" type="ORF">C3Y92_02540</name>
</gene>
<dbReference type="EMBL" id="CP026538">
    <property type="protein sequence ID" value="QAZ66174.1"/>
    <property type="molecule type" value="Genomic_DNA"/>
</dbReference>
<comment type="function">
    <text evidence="2">Removes the phosphate from trehalose 6-phosphate to produce free trehalose.</text>
</comment>
<keyword evidence="4" id="KW-1185">Reference proteome</keyword>
<dbReference type="GO" id="GO:0005992">
    <property type="term" value="P:trehalose biosynthetic process"/>
    <property type="evidence" value="ECO:0007669"/>
    <property type="project" value="UniProtKB-UniPathway"/>
</dbReference>
<dbReference type="OrthoDB" id="414934at2"/>
<dbReference type="PANTHER" id="PTHR43768:SF3">
    <property type="entry name" value="TREHALOSE 6-PHOSPHATE PHOSPHATASE"/>
    <property type="match status" value="1"/>
</dbReference>
<accession>A0A4P6HIG5</accession>
<organism evidence="3 4">
    <name type="scientific">Solidesulfovibrio carbinolicus</name>
    <dbReference type="NCBI Taxonomy" id="296842"/>
    <lineage>
        <taxon>Bacteria</taxon>
        <taxon>Pseudomonadati</taxon>
        <taxon>Thermodesulfobacteriota</taxon>
        <taxon>Desulfovibrionia</taxon>
        <taxon>Desulfovibrionales</taxon>
        <taxon>Desulfovibrionaceae</taxon>
        <taxon>Solidesulfovibrio</taxon>
    </lineage>
</organism>
<comment type="cofactor">
    <cofactor evidence="2">
        <name>Mg(2+)</name>
        <dbReference type="ChEBI" id="CHEBI:18420"/>
    </cofactor>
</comment>
<dbReference type="Pfam" id="PF02358">
    <property type="entry name" value="Trehalose_PPase"/>
    <property type="match status" value="1"/>
</dbReference>
<dbReference type="NCBIfam" id="TIGR00685">
    <property type="entry name" value="T6PP"/>
    <property type="match status" value="1"/>
</dbReference>
<protein>
    <recommendedName>
        <fullName evidence="2">Trehalose 6-phosphate phosphatase</fullName>
        <ecNumber evidence="2">3.1.3.12</ecNumber>
    </recommendedName>
</protein>
<dbReference type="RefSeq" id="WP_129349212.1">
    <property type="nucleotide sequence ID" value="NZ_CP026538.1"/>
</dbReference>
<dbReference type="SUPFAM" id="SSF56784">
    <property type="entry name" value="HAD-like"/>
    <property type="match status" value="1"/>
</dbReference>